<dbReference type="Gene3D" id="3.40.50.2000">
    <property type="entry name" value="Glycogen Phosphorylase B"/>
    <property type="match status" value="2"/>
</dbReference>
<evidence type="ECO:0000259" key="2">
    <source>
        <dbReference type="Pfam" id="PF13579"/>
    </source>
</evidence>
<dbReference type="InterPro" id="IPR028098">
    <property type="entry name" value="Glyco_trans_4-like_N"/>
</dbReference>
<dbReference type="Pfam" id="PF13579">
    <property type="entry name" value="Glyco_trans_4_4"/>
    <property type="match status" value="1"/>
</dbReference>
<dbReference type="OrthoDB" id="9790710at2"/>
<organism evidence="3 4">
    <name type="scientific">Mesobaculum littorinae</name>
    <dbReference type="NCBI Taxonomy" id="2486419"/>
    <lineage>
        <taxon>Bacteria</taxon>
        <taxon>Pseudomonadati</taxon>
        <taxon>Pseudomonadota</taxon>
        <taxon>Alphaproteobacteria</taxon>
        <taxon>Rhodobacterales</taxon>
        <taxon>Roseobacteraceae</taxon>
        <taxon>Mesobaculum</taxon>
    </lineage>
</organism>
<accession>A0A438AIA2</accession>
<sequence>MSPANRLFPCPALVTIRSLIIRIQGILLKRPRRRPTSHTAAACPGVAFVLPHFEVGGIETGVLEYANALANRGYAPSLILSCRRGGLLSRLVDGVTVYDLGGRRALVTIPALAKAIRLSRAEVVYSGTNARNIATLLAVSLIPARVRPAVLISEHTSPGDYLSGARAPRLRRALMRRLYPRAQALLAPTEGLAEDWLSALDLDRPRVMLQPNPILGPAALTMSERVATRTGPYRDPALIVAVGRFDPVKGHDLLIDAFARLHRQYPWLRLVIYGDGAGRAALETQIASAGLAQTVRLAGHTDDVAGALARAAVLAVPSRREGFGNVVIEALAQGTPVVATDCYGPASLLRRVGAAGRIVACNDPAALAEGLAAILGDPAARPVALSRGLSLARGYTVDAAVTQFVATARWAADQARGRPHR</sequence>
<protein>
    <submittedName>
        <fullName evidence="3">Glycosyltransferase</fullName>
    </submittedName>
</protein>
<proteinExistence type="predicted"/>
<dbReference type="CDD" id="cd03811">
    <property type="entry name" value="GT4_GT28_WabH-like"/>
    <property type="match status" value="1"/>
</dbReference>
<keyword evidence="4" id="KW-1185">Reference proteome</keyword>
<evidence type="ECO:0000313" key="4">
    <source>
        <dbReference type="Proteomes" id="UP000285908"/>
    </source>
</evidence>
<dbReference type="EMBL" id="RQXX01000002">
    <property type="protein sequence ID" value="RVV98471.1"/>
    <property type="molecule type" value="Genomic_DNA"/>
</dbReference>
<dbReference type="InterPro" id="IPR001296">
    <property type="entry name" value="Glyco_trans_1"/>
</dbReference>
<gene>
    <name evidence="3" type="ORF">EKE94_06005</name>
</gene>
<dbReference type="SUPFAM" id="SSF53756">
    <property type="entry name" value="UDP-Glycosyltransferase/glycogen phosphorylase"/>
    <property type="match status" value="1"/>
</dbReference>
<dbReference type="Pfam" id="PF00534">
    <property type="entry name" value="Glycos_transf_1"/>
    <property type="match status" value="1"/>
</dbReference>
<keyword evidence="3" id="KW-0808">Transferase</keyword>
<dbReference type="PANTHER" id="PTHR12526">
    <property type="entry name" value="GLYCOSYLTRANSFERASE"/>
    <property type="match status" value="1"/>
</dbReference>
<dbReference type="Proteomes" id="UP000285908">
    <property type="component" value="Unassembled WGS sequence"/>
</dbReference>
<name>A0A438AIA2_9RHOB</name>
<feature type="domain" description="Glycosyltransferase subfamily 4-like N-terminal" evidence="2">
    <location>
        <begin position="56"/>
        <end position="212"/>
    </location>
</feature>
<dbReference type="AlphaFoldDB" id="A0A438AIA2"/>
<reference evidence="3 4" key="1">
    <citation type="submission" date="2018-11" db="EMBL/GenBank/DDBJ databases">
        <title>Mesobaculum littorinae gen. nov., sp. nov., isolated from Littorina scabra that represents a novel genus of the order Rhodobacteraceae.</title>
        <authorList>
            <person name="Li F."/>
        </authorList>
    </citation>
    <scope>NUCLEOTIDE SEQUENCE [LARGE SCALE GENOMIC DNA]</scope>
    <source>
        <strain evidence="3 4">M0103</strain>
    </source>
</reference>
<dbReference type="GO" id="GO:0016757">
    <property type="term" value="F:glycosyltransferase activity"/>
    <property type="evidence" value="ECO:0007669"/>
    <property type="project" value="InterPro"/>
</dbReference>
<comment type="caution">
    <text evidence="3">The sequence shown here is derived from an EMBL/GenBank/DDBJ whole genome shotgun (WGS) entry which is preliminary data.</text>
</comment>
<feature type="domain" description="Glycosyl transferase family 1" evidence="1">
    <location>
        <begin position="231"/>
        <end position="379"/>
    </location>
</feature>
<evidence type="ECO:0000259" key="1">
    <source>
        <dbReference type="Pfam" id="PF00534"/>
    </source>
</evidence>
<evidence type="ECO:0000313" key="3">
    <source>
        <dbReference type="EMBL" id="RVV98471.1"/>
    </source>
</evidence>